<keyword evidence="5 7" id="KW-0472">Membrane</keyword>
<feature type="transmembrane region" description="Helical" evidence="7">
    <location>
        <begin position="406"/>
        <end position="423"/>
    </location>
</feature>
<feature type="transmembrane region" description="Helical" evidence="7">
    <location>
        <begin position="209"/>
        <end position="230"/>
    </location>
</feature>
<dbReference type="Proteomes" id="UP000076842">
    <property type="component" value="Unassembled WGS sequence"/>
</dbReference>
<evidence type="ECO:0000256" key="1">
    <source>
        <dbReference type="ARBA" id="ARBA00004127"/>
    </source>
</evidence>
<dbReference type="OrthoDB" id="10021397at2759"/>
<dbReference type="Pfam" id="PF07690">
    <property type="entry name" value="MFS_1"/>
    <property type="match status" value="1"/>
</dbReference>
<feature type="transmembrane region" description="Helical" evidence="7">
    <location>
        <begin position="340"/>
        <end position="360"/>
    </location>
</feature>
<organism evidence="9 10">
    <name type="scientific">Calocera cornea HHB12733</name>
    <dbReference type="NCBI Taxonomy" id="1353952"/>
    <lineage>
        <taxon>Eukaryota</taxon>
        <taxon>Fungi</taxon>
        <taxon>Dikarya</taxon>
        <taxon>Basidiomycota</taxon>
        <taxon>Agaricomycotina</taxon>
        <taxon>Dacrymycetes</taxon>
        <taxon>Dacrymycetales</taxon>
        <taxon>Dacrymycetaceae</taxon>
        <taxon>Calocera</taxon>
    </lineage>
</organism>
<protein>
    <submittedName>
        <fullName evidence="9">MFS general substrate transporter</fullName>
    </submittedName>
</protein>
<name>A0A165K0E9_9BASI</name>
<feature type="transmembrane region" description="Helical" evidence="7">
    <location>
        <begin position="302"/>
        <end position="320"/>
    </location>
</feature>
<dbReference type="SUPFAM" id="SSF103473">
    <property type="entry name" value="MFS general substrate transporter"/>
    <property type="match status" value="1"/>
</dbReference>
<dbReference type="InterPro" id="IPR011701">
    <property type="entry name" value="MFS"/>
</dbReference>
<feature type="transmembrane region" description="Helical" evidence="7">
    <location>
        <begin position="535"/>
        <end position="558"/>
    </location>
</feature>
<evidence type="ECO:0000256" key="5">
    <source>
        <dbReference type="ARBA" id="ARBA00023136"/>
    </source>
</evidence>
<evidence type="ECO:0000256" key="2">
    <source>
        <dbReference type="ARBA" id="ARBA00022448"/>
    </source>
</evidence>
<feature type="transmembrane region" description="Helical" evidence="7">
    <location>
        <begin position="380"/>
        <end position="399"/>
    </location>
</feature>
<accession>A0A165K0E9</accession>
<comment type="subcellular location">
    <subcellularLocation>
        <location evidence="1">Endomembrane system</location>
        <topology evidence="1">Multi-pass membrane protein</topology>
    </subcellularLocation>
</comment>
<dbReference type="InterPro" id="IPR036259">
    <property type="entry name" value="MFS_trans_sf"/>
</dbReference>
<evidence type="ECO:0000256" key="6">
    <source>
        <dbReference type="SAM" id="MobiDB-lite"/>
    </source>
</evidence>
<feature type="compositionally biased region" description="Polar residues" evidence="6">
    <location>
        <begin position="56"/>
        <end position="65"/>
    </location>
</feature>
<dbReference type="Gene3D" id="1.20.1250.20">
    <property type="entry name" value="MFS general substrate transporter like domains"/>
    <property type="match status" value="1"/>
</dbReference>
<dbReference type="GO" id="GO:0012505">
    <property type="term" value="C:endomembrane system"/>
    <property type="evidence" value="ECO:0007669"/>
    <property type="project" value="UniProtKB-SubCell"/>
</dbReference>
<feature type="transmembrane region" description="Helical" evidence="7">
    <location>
        <begin position="83"/>
        <end position="104"/>
    </location>
</feature>
<dbReference type="PANTHER" id="PTHR23501:SF191">
    <property type="entry name" value="VACUOLAR BASIC AMINO ACID TRANSPORTER 4"/>
    <property type="match status" value="1"/>
</dbReference>
<dbReference type="PRINTS" id="PR01036">
    <property type="entry name" value="TCRTETB"/>
</dbReference>
<dbReference type="PANTHER" id="PTHR23501">
    <property type="entry name" value="MAJOR FACILITATOR SUPERFAMILY"/>
    <property type="match status" value="1"/>
</dbReference>
<sequence length="564" mass="60890">MDIELDKVNSRKTATASVVLQPSTSLRSVVAASVEVSQAGPTPSPGASETAAVDNANEQSATDTEQGGYEVPTMTKLELQLTFISLSVVGFLANLDTSVVATAMPTIASEFNYLSQQGWIILSYLLTLTVFQPLMGRACDLFGSRSVLFVSIFVFEFGSLLCALAKNFVWLCCARAIAGIGGAGIMIGVMVIVSQIVPLRERGNYMGIMYARIIIATVLGPLIGGLFVSFDWRWCFWINLVIAVPGLAILVLFAKKLPHIKKADVSWRDIDFGGIAILAVFVVSMCLAFNWGGVAFPWNSKIVIVLLVVGFALVPAFITWEIKVPSYPVIPMKMFRFRNVTTSTVNNFFTASVLQGVFIYLPSYYQIVRHDKQIISGLEVLPYIMPFFLTSIASGLIISKTGSVRGLLWLGGFFNIVGSGLLIMLNGRHPRAVEYILLILTGVAGGPIVQASLISAQSQVTKDLLATVTTMTMWSRSLGGIIGVAMQGSIINNIFKRGILENATAAPYVAQLLAVENVSTLPLDVQATAAQSYGAAFQMMMVATTVFCLPGFMFSLVAKKEKLS</sequence>
<evidence type="ECO:0000259" key="8">
    <source>
        <dbReference type="PROSITE" id="PS50850"/>
    </source>
</evidence>
<evidence type="ECO:0000313" key="10">
    <source>
        <dbReference type="Proteomes" id="UP000076842"/>
    </source>
</evidence>
<keyword evidence="2" id="KW-0813">Transport</keyword>
<dbReference type="EMBL" id="KV423916">
    <property type="protein sequence ID" value="KZT62501.1"/>
    <property type="molecule type" value="Genomic_DNA"/>
</dbReference>
<reference evidence="9 10" key="1">
    <citation type="journal article" date="2016" name="Mol. Biol. Evol.">
        <title>Comparative Genomics of Early-Diverging Mushroom-Forming Fungi Provides Insights into the Origins of Lignocellulose Decay Capabilities.</title>
        <authorList>
            <person name="Nagy L.G."/>
            <person name="Riley R."/>
            <person name="Tritt A."/>
            <person name="Adam C."/>
            <person name="Daum C."/>
            <person name="Floudas D."/>
            <person name="Sun H."/>
            <person name="Yadav J.S."/>
            <person name="Pangilinan J."/>
            <person name="Larsson K.H."/>
            <person name="Matsuura K."/>
            <person name="Barry K."/>
            <person name="Labutti K."/>
            <person name="Kuo R."/>
            <person name="Ohm R.A."/>
            <person name="Bhattacharya S.S."/>
            <person name="Shirouzu T."/>
            <person name="Yoshinaga Y."/>
            <person name="Martin F.M."/>
            <person name="Grigoriev I.V."/>
            <person name="Hibbett D.S."/>
        </authorList>
    </citation>
    <scope>NUCLEOTIDE SEQUENCE [LARGE SCALE GENOMIC DNA]</scope>
    <source>
        <strain evidence="9 10">HHB12733</strain>
    </source>
</reference>
<evidence type="ECO:0000313" key="9">
    <source>
        <dbReference type="EMBL" id="KZT62501.1"/>
    </source>
</evidence>
<feature type="domain" description="Major facilitator superfamily (MFS) profile" evidence="8">
    <location>
        <begin position="82"/>
        <end position="563"/>
    </location>
</feature>
<feature type="transmembrane region" description="Helical" evidence="7">
    <location>
        <begin position="275"/>
        <end position="296"/>
    </location>
</feature>
<dbReference type="InterPro" id="IPR020846">
    <property type="entry name" value="MFS_dom"/>
</dbReference>
<feature type="transmembrane region" description="Helical" evidence="7">
    <location>
        <begin position="147"/>
        <end position="170"/>
    </location>
</feature>
<keyword evidence="10" id="KW-1185">Reference proteome</keyword>
<dbReference type="InParanoid" id="A0A165K0E9"/>
<feature type="transmembrane region" description="Helical" evidence="7">
    <location>
        <begin position="236"/>
        <end position="254"/>
    </location>
</feature>
<dbReference type="PROSITE" id="PS50850">
    <property type="entry name" value="MFS"/>
    <property type="match status" value="1"/>
</dbReference>
<evidence type="ECO:0000256" key="4">
    <source>
        <dbReference type="ARBA" id="ARBA00022989"/>
    </source>
</evidence>
<dbReference type="AlphaFoldDB" id="A0A165K0E9"/>
<feature type="region of interest" description="Disordered" evidence="6">
    <location>
        <begin position="37"/>
        <end position="68"/>
    </location>
</feature>
<keyword evidence="4 7" id="KW-1133">Transmembrane helix</keyword>
<feature type="transmembrane region" description="Helical" evidence="7">
    <location>
        <begin position="176"/>
        <end position="197"/>
    </location>
</feature>
<gene>
    <name evidence="9" type="ORF">CALCODRAFT_489875</name>
</gene>
<evidence type="ECO:0000256" key="3">
    <source>
        <dbReference type="ARBA" id="ARBA00022692"/>
    </source>
</evidence>
<keyword evidence="3 7" id="KW-0812">Transmembrane</keyword>
<proteinExistence type="predicted"/>
<evidence type="ECO:0000256" key="7">
    <source>
        <dbReference type="SAM" id="Phobius"/>
    </source>
</evidence>
<feature type="transmembrane region" description="Helical" evidence="7">
    <location>
        <begin position="116"/>
        <end position="135"/>
    </location>
</feature>
<feature type="transmembrane region" description="Helical" evidence="7">
    <location>
        <begin position="435"/>
        <end position="456"/>
    </location>
</feature>
<dbReference type="GO" id="GO:0022857">
    <property type="term" value="F:transmembrane transporter activity"/>
    <property type="evidence" value="ECO:0007669"/>
    <property type="project" value="InterPro"/>
</dbReference>
<dbReference type="GO" id="GO:0005886">
    <property type="term" value="C:plasma membrane"/>
    <property type="evidence" value="ECO:0007669"/>
    <property type="project" value="TreeGrafter"/>
</dbReference>